<dbReference type="Proteomes" id="UP000284841">
    <property type="component" value="Unassembled WGS sequence"/>
</dbReference>
<proteinExistence type="predicted"/>
<feature type="transmembrane region" description="Helical" evidence="1">
    <location>
        <begin position="232"/>
        <end position="252"/>
    </location>
</feature>
<feature type="transmembrane region" description="Helical" evidence="1">
    <location>
        <begin position="201"/>
        <end position="220"/>
    </location>
</feature>
<evidence type="ECO:0000313" key="3">
    <source>
        <dbReference type="Proteomes" id="UP000284841"/>
    </source>
</evidence>
<keyword evidence="1" id="KW-1133">Transmembrane helix</keyword>
<organism evidence="2 3">
    <name type="scientific">Emergencia timonensis</name>
    <dbReference type="NCBI Taxonomy" id="1776384"/>
    <lineage>
        <taxon>Bacteria</taxon>
        <taxon>Bacillati</taxon>
        <taxon>Bacillota</taxon>
        <taxon>Clostridia</taxon>
        <taxon>Peptostreptococcales</taxon>
        <taxon>Anaerovoracaceae</taxon>
        <taxon>Emergencia</taxon>
    </lineage>
</organism>
<evidence type="ECO:0000256" key="1">
    <source>
        <dbReference type="SAM" id="Phobius"/>
    </source>
</evidence>
<gene>
    <name evidence="2" type="ORF">DW099_03585</name>
</gene>
<dbReference type="AlphaFoldDB" id="A0A415E7R8"/>
<dbReference type="SUPFAM" id="SSF103473">
    <property type="entry name" value="MFS general substrate transporter"/>
    <property type="match status" value="1"/>
</dbReference>
<dbReference type="OrthoDB" id="2084148at2"/>
<name>A0A415E7R8_9FIRM</name>
<keyword evidence="1" id="KW-0812">Transmembrane</keyword>
<feature type="transmembrane region" description="Helical" evidence="1">
    <location>
        <begin position="36"/>
        <end position="60"/>
    </location>
</feature>
<reference evidence="2 3" key="1">
    <citation type="submission" date="2018-08" db="EMBL/GenBank/DDBJ databases">
        <title>A genome reference for cultivated species of the human gut microbiota.</title>
        <authorList>
            <person name="Zou Y."/>
            <person name="Xue W."/>
            <person name="Luo G."/>
        </authorList>
    </citation>
    <scope>NUCLEOTIDE SEQUENCE [LARGE SCALE GENOMIC DNA]</scope>
    <source>
        <strain evidence="2 3">AM07-24</strain>
    </source>
</reference>
<dbReference type="STRING" id="1776384.GCA_900086585_03006"/>
<keyword evidence="1" id="KW-0472">Membrane</keyword>
<dbReference type="RefSeq" id="WP_118333745.1">
    <property type="nucleotide sequence ID" value="NZ_AP025567.1"/>
</dbReference>
<feature type="transmembrane region" description="Helical" evidence="1">
    <location>
        <begin position="166"/>
        <end position="189"/>
    </location>
</feature>
<evidence type="ECO:0000313" key="2">
    <source>
        <dbReference type="EMBL" id="RHJ89665.1"/>
    </source>
</evidence>
<dbReference type="InterPro" id="IPR036259">
    <property type="entry name" value="MFS_trans_sf"/>
</dbReference>
<comment type="caution">
    <text evidence="2">The sequence shown here is derived from an EMBL/GenBank/DDBJ whole genome shotgun (WGS) entry which is preliminary data.</text>
</comment>
<dbReference type="EMBL" id="QRMS01000001">
    <property type="protein sequence ID" value="RHJ89665.1"/>
    <property type="molecule type" value="Genomic_DNA"/>
</dbReference>
<feature type="transmembrane region" description="Helical" evidence="1">
    <location>
        <begin position="81"/>
        <end position="102"/>
    </location>
</feature>
<keyword evidence="3" id="KW-1185">Reference proteome</keyword>
<feature type="transmembrane region" description="Helical" evidence="1">
    <location>
        <begin position="140"/>
        <end position="160"/>
    </location>
</feature>
<protein>
    <submittedName>
        <fullName evidence="2">Uncharacterized protein</fullName>
    </submittedName>
</protein>
<accession>A0A415E7R8</accession>
<sequence>MFDYLFFIAALAIPFLISNIKTYRKGLVTGLFLSLLYWGKIVPILILVPLGSVLCVYLSARQSKEIKEDAIYVKNSSLPMLAVFVISMAIFCAFEDTFALYGSYLGLSSQTLSLSSSLDKIAFIIGPILFGNWCDRKGPFSAAIFLTFLAEISVWCAANGQNWASLFVIGSSLVHVCTSGFFVVLPIVVHTLFGENHFSRVYPVITLVTAASWVGSRLLYLHNWSPSNNPGSFLISLTLLTIVSAFFIYVAWRRRLSLVSEDNLQKTS</sequence>